<keyword evidence="3" id="KW-1185">Reference proteome</keyword>
<reference evidence="2 3" key="1">
    <citation type="submission" date="2020-05" db="EMBL/GenBank/DDBJ databases">
        <title>Nakamurella sp. DB0629 isolated from air conditioner.</title>
        <authorList>
            <person name="Kim D.H."/>
            <person name="Kim D.-U."/>
        </authorList>
    </citation>
    <scope>NUCLEOTIDE SEQUENCE [LARGE SCALE GENOMIC DNA]</scope>
    <source>
        <strain evidence="2 3">DB0629</strain>
    </source>
</reference>
<organism evidence="2 3">
    <name type="scientific">Nakamurella aerolata</name>
    <dbReference type="NCBI Taxonomy" id="1656892"/>
    <lineage>
        <taxon>Bacteria</taxon>
        <taxon>Bacillati</taxon>
        <taxon>Actinomycetota</taxon>
        <taxon>Actinomycetes</taxon>
        <taxon>Nakamurellales</taxon>
        <taxon>Nakamurellaceae</taxon>
        <taxon>Nakamurella</taxon>
    </lineage>
</organism>
<dbReference type="EMBL" id="JABEND010000006">
    <property type="protein sequence ID" value="NNG36484.1"/>
    <property type="molecule type" value="Genomic_DNA"/>
</dbReference>
<accession>A0A849A675</accession>
<proteinExistence type="predicted"/>
<comment type="caution">
    <text evidence="2">The sequence shown here is derived from an EMBL/GenBank/DDBJ whole genome shotgun (WGS) entry which is preliminary data.</text>
</comment>
<feature type="transmembrane region" description="Helical" evidence="1">
    <location>
        <begin position="12"/>
        <end position="33"/>
    </location>
</feature>
<evidence type="ECO:0000256" key="1">
    <source>
        <dbReference type="SAM" id="Phobius"/>
    </source>
</evidence>
<dbReference type="AlphaFoldDB" id="A0A849A675"/>
<sequence>MLLPDSVVSSPIFAVIATFVAINTVIYVALAVAKILPRPNFGKWLHQQDRRTETRSIYPDGYLADAGREPAQR</sequence>
<keyword evidence="1" id="KW-0812">Transmembrane</keyword>
<keyword evidence="1" id="KW-0472">Membrane</keyword>
<protein>
    <submittedName>
        <fullName evidence="2">Uncharacterized protein</fullName>
    </submittedName>
</protein>
<gene>
    <name evidence="2" type="ORF">HKD39_12345</name>
</gene>
<evidence type="ECO:0000313" key="2">
    <source>
        <dbReference type="EMBL" id="NNG36484.1"/>
    </source>
</evidence>
<name>A0A849A675_9ACTN</name>
<keyword evidence="1" id="KW-1133">Transmembrane helix</keyword>
<evidence type="ECO:0000313" key="3">
    <source>
        <dbReference type="Proteomes" id="UP000562984"/>
    </source>
</evidence>
<dbReference type="Proteomes" id="UP000562984">
    <property type="component" value="Unassembled WGS sequence"/>
</dbReference>